<dbReference type="EMBL" id="BLLF01000498">
    <property type="protein sequence ID" value="GFH12384.1"/>
    <property type="molecule type" value="Genomic_DNA"/>
</dbReference>
<dbReference type="Gene3D" id="3.40.50.410">
    <property type="entry name" value="von Willebrand factor, type A domain"/>
    <property type="match status" value="1"/>
</dbReference>
<protein>
    <submittedName>
        <fullName evidence="1">VWFA domain-containing protein</fullName>
    </submittedName>
</protein>
<name>A0A699Z052_HAELA</name>
<reference evidence="1 2" key="1">
    <citation type="submission" date="2020-02" db="EMBL/GenBank/DDBJ databases">
        <title>Draft genome sequence of Haematococcus lacustris strain NIES-144.</title>
        <authorList>
            <person name="Morimoto D."/>
            <person name="Nakagawa S."/>
            <person name="Yoshida T."/>
            <person name="Sawayama S."/>
        </authorList>
    </citation>
    <scope>NUCLEOTIDE SEQUENCE [LARGE SCALE GENOMIC DNA]</scope>
    <source>
        <strain evidence="1 2">NIES-144</strain>
    </source>
</reference>
<organism evidence="1 2">
    <name type="scientific">Haematococcus lacustris</name>
    <name type="common">Green alga</name>
    <name type="synonym">Haematococcus pluvialis</name>
    <dbReference type="NCBI Taxonomy" id="44745"/>
    <lineage>
        <taxon>Eukaryota</taxon>
        <taxon>Viridiplantae</taxon>
        <taxon>Chlorophyta</taxon>
        <taxon>core chlorophytes</taxon>
        <taxon>Chlorophyceae</taxon>
        <taxon>CS clade</taxon>
        <taxon>Chlamydomonadales</taxon>
        <taxon>Haematococcaceae</taxon>
        <taxon>Haematococcus</taxon>
    </lineage>
</organism>
<keyword evidence="2" id="KW-1185">Reference proteome</keyword>
<gene>
    <name evidence="1" type="ORF">HaLaN_08060</name>
</gene>
<proteinExistence type="predicted"/>
<feature type="non-terminal residue" evidence="1">
    <location>
        <position position="1"/>
    </location>
</feature>
<dbReference type="InterPro" id="IPR036465">
    <property type="entry name" value="vWFA_dom_sf"/>
</dbReference>
<evidence type="ECO:0000313" key="1">
    <source>
        <dbReference type="EMBL" id="GFH12384.1"/>
    </source>
</evidence>
<comment type="caution">
    <text evidence="1">The sequence shown here is derived from an EMBL/GenBank/DDBJ whole genome shotgun (WGS) entry which is preliminary data.</text>
</comment>
<evidence type="ECO:0000313" key="2">
    <source>
        <dbReference type="Proteomes" id="UP000485058"/>
    </source>
</evidence>
<sequence length="144" mass="15719">MATTVLVPSDRLTVAFFDVGYHQMWHNAPVANVLENFQRLETKAARLMGQANGAAVWDNALKALQSIQKTQCGPKDKDGNIVLRYMVTFTDGEDNCSSNSLAAVVEAFRAPGMSNFNYLAMCVGAVDVFDMIYDAFELGLRGTG</sequence>
<accession>A0A699Z052</accession>
<dbReference type="Proteomes" id="UP000485058">
    <property type="component" value="Unassembled WGS sequence"/>
</dbReference>
<dbReference type="AlphaFoldDB" id="A0A699Z052"/>